<comment type="caution">
    <text evidence="1">The sequence shown here is derived from an EMBL/GenBank/DDBJ whole genome shotgun (WGS) entry which is preliminary data.</text>
</comment>
<dbReference type="EMBL" id="BART01009531">
    <property type="protein sequence ID" value="GAG77599.1"/>
    <property type="molecule type" value="Genomic_DNA"/>
</dbReference>
<protein>
    <submittedName>
        <fullName evidence="1">Uncharacterized protein</fullName>
    </submittedName>
</protein>
<dbReference type="AlphaFoldDB" id="X1A781"/>
<evidence type="ECO:0000313" key="1">
    <source>
        <dbReference type="EMBL" id="GAG77599.1"/>
    </source>
</evidence>
<sequence>MNDNLIKSLARLTGLKNNIPTGWVLRKYGDEFNSILVTLEKDSSFNLAEFVIPEHEFESRPGHRGKYCDREFLLMKIDGVLSYFTFVLQPEETKNKLGFF</sequence>
<proteinExistence type="predicted"/>
<accession>X1A781</accession>
<name>X1A781_9ZZZZ</name>
<reference evidence="1" key="1">
    <citation type="journal article" date="2014" name="Front. Microbiol.">
        <title>High frequency of phylogenetically diverse reductive dehalogenase-homologous genes in deep subseafloor sedimentary metagenomes.</title>
        <authorList>
            <person name="Kawai M."/>
            <person name="Futagami T."/>
            <person name="Toyoda A."/>
            <person name="Takaki Y."/>
            <person name="Nishi S."/>
            <person name="Hori S."/>
            <person name="Arai W."/>
            <person name="Tsubouchi T."/>
            <person name="Morono Y."/>
            <person name="Uchiyama I."/>
            <person name="Ito T."/>
            <person name="Fujiyama A."/>
            <person name="Inagaki F."/>
            <person name="Takami H."/>
        </authorList>
    </citation>
    <scope>NUCLEOTIDE SEQUENCE</scope>
    <source>
        <strain evidence="1">Expedition CK06-06</strain>
    </source>
</reference>
<gene>
    <name evidence="1" type="ORF">S01H4_21090</name>
</gene>
<organism evidence="1">
    <name type="scientific">marine sediment metagenome</name>
    <dbReference type="NCBI Taxonomy" id="412755"/>
    <lineage>
        <taxon>unclassified sequences</taxon>
        <taxon>metagenomes</taxon>
        <taxon>ecological metagenomes</taxon>
    </lineage>
</organism>